<reference evidence="1" key="1">
    <citation type="journal article" date="2021" name="G3 (Bethesda)">
        <title>Genome and transcriptome analysis of the beet armyworm Spodoptera exigua reveals targets for pest control. .</title>
        <authorList>
            <person name="Simon S."/>
            <person name="Breeschoten T."/>
            <person name="Jansen H.J."/>
            <person name="Dirks R.P."/>
            <person name="Schranz M.E."/>
            <person name="Ros V.I.D."/>
        </authorList>
    </citation>
    <scope>NUCLEOTIDE SEQUENCE</scope>
    <source>
        <strain evidence="1">TB_SE_WUR_2020</strain>
    </source>
</reference>
<evidence type="ECO:0000313" key="2">
    <source>
        <dbReference type="Proteomes" id="UP000814243"/>
    </source>
</evidence>
<dbReference type="AlphaFoldDB" id="A0A922MLH3"/>
<dbReference type="Proteomes" id="UP000814243">
    <property type="component" value="Unassembled WGS sequence"/>
</dbReference>
<name>A0A922MLH3_SPOEX</name>
<evidence type="ECO:0000313" key="1">
    <source>
        <dbReference type="EMBL" id="KAH9639206.1"/>
    </source>
</evidence>
<dbReference type="EMBL" id="JACEFF010000350">
    <property type="protein sequence ID" value="KAH9639206.1"/>
    <property type="molecule type" value="Genomic_DNA"/>
</dbReference>
<organism evidence="1 2">
    <name type="scientific">Spodoptera exigua</name>
    <name type="common">Beet armyworm</name>
    <name type="synonym">Noctua fulgens</name>
    <dbReference type="NCBI Taxonomy" id="7107"/>
    <lineage>
        <taxon>Eukaryota</taxon>
        <taxon>Metazoa</taxon>
        <taxon>Ecdysozoa</taxon>
        <taxon>Arthropoda</taxon>
        <taxon>Hexapoda</taxon>
        <taxon>Insecta</taxon>
        <taxon>Pterygota</taxon>
        <taxon>Neoptera</taxon>
        <taxon>Endopterygota</taxon>
        <taxon>Lepidoptera</taxon>
        <taxon>Glossata</taxon>
        <taxon>Ditrysia</taxon>
        <taxon>Noctuoidea</taxon>
        <taxon>Noctuidae</taxon>
        <taxon>Amphipyrinae</taxon>
        <taxon>Spodoptera</taxon>
    </lineage>
</organism>
<sequence>MIEEMDLAVRISQEQLQLVYDVVDSDPSFTVWLHHLQERYLQYPGHNGTERIKQGLNLKAEKRLEINLGGHSMQDAVPTSPTLYQQDIPGLDDKRLVQFRQAT</sequence>
<comment type="caution">
    <text evidence="1">The sequence shown here is derived from an EMBL/GenBank/DDBJ whole genome shotgun (WGS) entry which is preliminary data.</text>
</comment>
<protein>
    <submittedName>
        <fullName evidence="1">Uncharacterized protein</fullName>
    </submittedName>
</protein>
<accession>A0A922MLH3</accession>
<proteinExistence type="predicted"/>
<gene>
    <name evidence="1" type="ORF">HF086_014070</name>
</gene>